<dbReference type="EMBL" id="JANIEX010000583">
    <property type="protein sequence ID" value="KAJ3565304.1"/>
    <property type="molecule type" value="Genomic_DNA"/>
</dbReference>
<organism evidence="4 5">
    <name type="scientific">Leucocoprinus birnbaumii</name>
    <dbReference type="NCBI Taxonomy" id="56174"/>
    <lineage>
        <taxon>Eukaryota</taxon>
        <taxon>Fungi</taxon>
        <taxon>Dikarya</taxon>
        <taxon>Basidiomycota</taxon>
        <taxon>Agaricomycotina</taxon>
        <taxon>Agaricomycetes</taxon>
        <taxon>Agaricomycetidae</taxon>
        <taxon>Agaricales</taxon>
        <taxon>Agaricineae</taxon>
        <taxon>Agaricaceae</taxon>
        <taxon>Leucocoprinus</taxon>
    </lineage>
</organism>
<evidence type="ECO:0000259" key="3">
    <source>
        <dbReference type="Pfam" id="PF24883"/>
    </source>
</evidence>
<dbReference type="InterPro" id="IPR056884">
    <property type="entry name" value="NPHP3-like_N"/>
</dbReference>
<evidence type="ECO:0000256" key="1">
    <source>
        <dbReference type="ARBA" id="ARBA00022737"/>
    </source>
</evidence>
<dbReference type="SUPFAM" id="SSF52540">
    <property type="entry name" value="P-loop containing nucleoside triphosphate hydrolases"/>
    <property type="match status" value="1"/>
</dbReference>
<dbReference type="InterPro" id="IPR027417">
    <property type="entry name" value="P-loop_NTPase"/>
</dbReference>
<protein>
    <recommendedName>
        <fullName evidence="3">Nephrocystin 3-like N-terminal domain-containing protein</fullName>
    </recommendedName>
</protein>
<comment type="caution">
    <text evidence="4">The sequence shown here is derived from an EMBL/GenBank/DDBJ whole genome shotgun (WGS) entry which is preliminary data.</text>
</comment>
<reference evidence="4" key="1">
    <citation type="submission" date="2022-07" db="EMBL/GenBank/DDBJ databases">
        <title>Genome Sequence of Leucocoprinus birnbaumii.</title>
        <authorList>
            <person name="Buettner E."/>
        </authorList>
    </citation>
    <scope>NUCLEOTIDE SEQUENCE</scope>
    <source>
        <strain evidence="4">VT141</strain>
    </source>
</reference>
<name>A0AAD5VS25_9AGAR</name>
<gene>
    <name evidence="4" type="ORF">NP233_g7714</name>
</gene>
<dbReference type="Pfam" id="PF24883">
    <property type="entry name" value="NPHP3_N"/>
    <property type="match status" value="1"/>
</dbReference>
<dbReference type="PANTHER" id="PTHR10039">
    <property type="entry name" value="AMELOGENIN"/>
    <property type="match status" value="1"/>
</dbReference>
<evidence type="ECO:0000313" key="5">
    <source>
        <dbReference type="Proteomes" id="UP001213000"/>
    </source>
</evidence>
<feature type="domain" description="Nephrocystin 3-like N-terminal" evidence="3">
    <location>
        <begin position="32"/>
        <end position="194"/>
    </location>
</feature>
<dbReference type="PANTHER" id="PTHR10039:SF17">
    <property type="entry name" value="FUNGAL STAND N-TERMINAL GOODBYE DOMAIN-CONTAINING PROTEIN-RELATED"/>
    <property type="match status" value="1"/>
</dbReference>
<feature type="compositionally biased region" description="Basic and acidic residues" evidence="2">
    <location>
        <begin position="814"/>
        <end position="825"/>
    </location>
</feature>
<proteinExistence type="predicted"/>
<dbReference type="AlphaFoldDB" id="A0AAD5VS25"/>
<feature type="region of interest" description="Disordered" evidence="2">
    <location>
        <begin position="719"/>
        <end position="741"/>
    </location>
</feature>
<dbReference type="Gene3D" id="3.40.50.300">
    <property type="entry name" value="P-loop containing nucleotide triphosphate hydrolases"/>
    <property type="match status" value="1"/>
</dbReference>
<keyword evidence="1" id="KW-0677">Repeat</keyword>
<keyword evidence="5" id="KW-1185">Reference proteome</keyword>
<dbReference type="Proteomes" id="UP001213000">
    <property type="component" value="Unassembled WGS sequence"/>
</dbReference>
<feature type="region of interest" description="Disordered" evidence="2">
    <location>
        <begin position="794"/>
        <end position="832"/>
    </location>
</feature>
<evidence type="ECO:0000313" key="4">
    <source>
        <dbReference type="EMBL" id="KAJ3565304.1"/>
    </source>
</evidence>
<sequence>MLLLQRLPWTLRSAITPPRCFPGTRDQYIEDLTNWATSSSIDWPPIYWMKGPAGVGKSSIAQTSAMKVKKAKRLGAAFFFSVNGRRNDHSRFFPSLVHQLSTMPIILDYRNIINERVLIDSTIFNKPMRAQFEFLIADPLQELKVLGKEVPRMAIFIDGLDECKDKDAQAEIIEIIAESVQDKSTPFQWAIFSREEPRITSTFALPHISPHCHAVYLPISRDTDKEVETYLRGEFKNILHRRLGVISLSSPWPTNEDIHKLVVAAAGLFAYAATILRFIDSHSHSRFKEALQGVLDGIVDPRRHSLLVFANLDSLYTLILQGVPADIASSTNLLLLRLAGGNPSSPFLVSDICNLLGISETVFKSICCYLHAVLVYHVPPVETSETFAPDHCSYLEQDISFESNTALFRQLRQSHGTISFIHKSFYDFLLDPNRSRSVFNWNTITTQLLLHNYHQHLRFAPLYVVRGSKLELASDAGASDPSSLLSWPSGSKFLDSFLALYTFRLCSGVFTGQNATLPYCLHRRMGHLPVEAMEEIDFRKALVARGMIREREWEYLSLSGGDFQFGEGVIFQSCGQDIYNRYGLSLIQMALDAEEFNIVTPYHPDHTPSLSTSAQSSSSLSRLDRRCGLHTVGFGEKSVIWYWEYDEQNHRYYEFQTLDYTRAMRILQSEKTKMWNASWVPPARLFEKNPFGTSFANFLTLSSSALPWNSRVDILRTLPSPSPSGAVTNHSQRSETRDGRTVTVVQGVAASTIAGNDSPSANIHTALVRRPPVGGTSDVSAQVDVDGNKSSLTWLSSTQTKERVGPSASGIISEHVDPVDQPDRPQKRRRLT</sequence>
<evidence type="ECO:0000256" key="2">
    <source>
        <dbReference type="SAM" id="MobiDB-lite"/>
    </source>
</evidence>
<accession>A0AAD5VS25</accession>